<keyword evidence="4 5" id="KW-0653">Protein transport</keyword>
<dbReference type="PANTHER" id="PTHR23316">
    <property type="entry name" value="IMPORTIN ALPHA"/>
    <property type="match status" value="1"/>
</dbReference>
<evidence type="ECO:0000256" key="3">
    <source>
        <dbReference type="ARBA" id="ARBA00022737"/>
    </source>
</evidence>
<keyword evidence="3" id="KW-0677">Repeat</keyword>
<dbReference type="GO" id="GO:0006607">
    <property type="term" value="P:NLS-bearing protein import into nucleus"/>
    <property type="evidence" value="ECO:0007669"/>
    <property type="project" value="UniProtKB-ARBA"/>
</dbReference>
<evidence type="ECO:0000259" key="8">
    <source>
        <dbReference type="PROSITE" id="PS51214"/>
    </source>
</evidence>
<dbReference type="Pfam" id="PF00514">
    <property type="entry name" value="Arm"/>
    <property type="match status" value="7"/>
</dbReference>
<dbReference type="PROSITE" id="PS51214">
    <property type="entry name" value="IBB"/>
    <property type="match status" value="1"/>
</dbReference>
<name>A0AA39FN13_9HYME</name>
<reference evidence="9" key="1">
    <citation type="journal article" date="2023" name="bioRxiv">
        <title>Scaffold-level genome assemblies of two parasitoid biocontrol wasps reveal the parthenogenesis mechanism and an associated novel virus.</title>
        <authorList>
            <person name="Inwood S."/>
            <person name="Skelly J."/>
            <person name="Guhlin J."/>
            <person name="Harrop T."/>
            <person name="Goldson S."/>
            <person name="Dearden P."/>
        </authorList>
    </citation>
    <scope>NUCLEOTIDE SEQUENCE</scope>
    <source>
        <strain evidence="9">Irish</strain>
        <tissue evidence="9">Whole body</tissue>
    </source>
</reference>
<dbReference type="Gene3D" id="1.20.5.690">
    <property type="entry name" value="Importin-alpha, importin-beta-binding domain"/>
    <property type="match status" value="1"/>
</dbReference>
<organism evidence="9 10">
    <name type="scientific">Microctonus aethiopoides</name>
    <dbReference type="NCBI Taxonomy" id="144406"/>
    <lineage>
        <taxon>Eukaryota</taxon>
        <taxon>Metazoa</taxon>
        <taxon>Ecdysozoa</taxon>
        <taxon>Arthropoda</taxon>
        <taxon>Hexapoda</taxon>
        <taxon>Insecta</taxon>
        <taxon>Pterygota</taxon>
        <taxon>Neoptera</taxon>
        <taxon>Endopterygota</taxon>
        <taxon>Hymenoptera</taxon>
        <taxon>Apocrita</taxon>
        <taxon>Ichneumonoidea</taxon>
        <taxon>Braconidae</taxon>
        <taxon>Euphorinae</taxon>
        <taxon>Microctonus</taxon>
    </lineage>
</organism>
<dbReference type="InterPro" id="IPR032413">
    <property type="entry name" value="Arm_3"/>
</dbReference>
<dbReference type="InterPro" id="IPR024931">
    <property type="entry name" value="Importin_alpha"/>
</dbReference>
<reference evidence="9" key="2">
    <citation type="submission" date="2023-03" db="EMBL/GenBank/DDBJ databases">
        <authorList>
            <person name="Inwood S.N."/>
            <person name="Skelly J.G."/>
            <person name="Guhlin J."/>
            <person name="Harrop T.W.R."/>
            <person name="Goldson S.G."/>
            <person name="Dearden P.K."/>
        </authorList>
    </citation>
    <scope>NUCLEOTIDE SEQUENCE</scope>
    <source>
        <strain evidence="9">Irish</strain>
        <tissue evidence="9">Whole body</tissue>
    </source>
</reference>
<dbReference type="GO" id="GO:0005737">
    <property type="term" value="C:cytoplasm"/>
    <property type="evidence" value="ECO:0007669"/>
    <property type="project" value="InterPro"/>
</dbReference>
<comment type="similarity">
    <text evidence="1 5">Belongs to the importin alpha family.</text>
</comment>
<dbReference type="PROSITE" id="PS50176">
    <property type="entry name" value="ARM_REPEAT"/>
    <property type="match status" value="2"/>
</dbReference>
<dbReference type="Gene3D" id="1.25.10.10">
    <property type="entry name" value="Leucine-rich Repeat Variant"/>
    <property type="match status" value="1"/>
</dbReference>
<dbReference type="PIRSF" id="PIRSF005673">
    <property type="entry name" value="Importin_alpha"/>
    <property type="match status" value="1"/>
</dbReference>
<evidence type="ECO:0000256" key="2">
    <source>
        <dbReference type="ARBA" id="ARBA00022448"/>
    </source>
</evidence>
<feature type="repeat" description="ARM" evidence="6">
    <location>
        <begin position="111"/>
        <end position="154"/>
    </location>
</feature>
<evidence type="ECO:0000256" key="5">
    <source>
        <dbReference type="PIRNR" id="PIRNR005673"/>
    </source>
</evidence>
<dbReference type="Proteomes" id="UP001168990">
    <property type="component" value="Unassembled WGS sequence"/>
</dbReference>
<accession>A0AA39FN13</accession>
<evidence type="ECO:0000256" key="6">
    <source>
        <dbReference type="PROSITE-ProRule" id="PRU00259"/>
    </source>
</evidence>
<dbReference type="GO" id="GO:0061608">
    <property type="term" value="F:nuclear import signal receptor activity"/>
    <property type="evidence" value="ECO:0007669"/>
    <property type="project" value="InterPro"/>
</dbReference>
<gene>
    <name evidence="9" type="ORF">PV328_005709</name>
</gene>
<dbReference type="InterPro" id="IPR016024">
    <property type="entry name" value="ARM-type_fold"/>
</dbReference>
<dbReference type="Pfam" id="PF16186">
    <property type="entry name" value="Arm_3"/>
    <property type="match status" value="1"/>
</dbReference>
<feature type="domain" description="IBB" evidence="8">
    <location>
        <begin position="1"/>
        <end position="57"/>
    </location>
</feature>
<evidence type="ECO:0000313" key="10">
    <source>
        <dbReference type="Proteomes" id="UP001168990"/>
    </source>
</evidence>
<evidence type="ECO:0000313" key="9">
    <source>
        <dbReference type="EMBL" id="KAK0172385.1"/>
    </source>
</evidence>
<feature type="compositionally biased region" description="Basic and acidic residues" evidence="7">
    <location>
        <begin position="17"/>
        <end position="29"/>
    </location>
</feature>
<dbReference type="FunFam" id="1.25.10.10:FF:000009">
    <property type="entry name" value="Importin subunit alpha"/>
    <property type="match status" value="1"/>
</dbReference>
<dbReference type="InterPro" id="IPR036975">
    <property type="entry name" value="Importin-a_IBB_sf"/>
</dbReference>
<proteinExistence type="inferred from homology"/>
<comment type="caution">
    <text evidence="9">The sequence shown here is derived from an EMBL/GenBank/DDBJ whole genome shotgun (WGS) entry which is preliminary data.</text>
</comment>
<dbReference type="SUPFAM" id="SSF48371">
    <property type="entry name" value="ARM repeat"/>
    <property type="match status" value="1"/>
</dbReference>
<sequence length="515" mass="57060">MAAEMQNKNRMLVFKNKGKDQDEMRRRRNEVTVELRKNKREETLQKRRNVPITDSTDEDDIEKTLSKINLVELVEKAASSDPVEQLQAVQSARKLLSSDRNPPIDPLIESGILPILVRCLEQHDNPSLQFEAAWALTNIASGTSAQTQAVMAAGAVPLFLALLGSNQQNVCEQAVWALGNIIGDGPGPRDYVINLGVVQPLLTFIKPDIPITFLRNVTWVIVNLCRNKDPPPPMQTIKEILPALNVLIHHTDVNILVDTVWALSYLTDSGNEQIQMVIDSGVVPQLIPLLSHKEVKLQTAALRAVGNIVTGTDEQTQIVLNCDALSHFQNLLTHTKDKICKEAVWFLSNITAGNQSQVEAVIDAGLLPLIIRNLSKADFQTQKEAAWAISNFTISGNRDQVAQLIREGVIEPFCNLLSCKDTQIIQVVLDGINNMLKLAGPEVEQLAHMIEECEGLDKIEALQTHENVEIYKLAYDIIEQYFSDGADDTNLAPQVGDGAFEFDPTTTIPSEGFKF</sequence>
<dbReference type="InterPro" id="IPR011989">
    <property type="entry name" value="ARM-like"/>
</dbReference>
<dbReference type="AlphaFoldDB" id="A0AA39FN13"/>
<dbReference type="InterPro" id="IPR000225">
    <property type="entry name" value="Armadillo"/>
</dbReference>
<evidence type="ECO:0000256" key="1">
    <source>
        <dbReference type="ARBA" id="ARBA00010394"/>
    </source>
</evidence>
<dbReference type="EMBL" id="JAQQBS010000002">
    <property type="protein sequence ID" value="KAK0172385.1"/>
    <property type="molecule type" value="Genomic_DNA"/>
</dbReference>
<dbReference type="GO" id="GO:0005634">
    <property type="term" value="C:nucleus"/>
    <property type="evidence" value="ECO:0007669"/>
    <property type="project" value="UniProtKB-ARBA"/>
</dbReference>
<feature type="repeat" description="ARM" evidence="6">
    <location>
        <begin position="281"/>
        <end position="319"/>
    </location>
</feature>
<protein>
    <recommendedName>
        <fullName evidence="5">Importin subunit alpha</fullName>
    </recommendedName>
</protein>
<feature type="region of interest" description="Disordered" evidence="7">
    <location>
        <begin position="1"/>
        <end position="29"/>
    </location>
</feature>
<dbReference type="Pfam" id="PF01749">
    <property type="entry name" value="IBB"/>
    <property type="match status" value="1"/>
</dbReference>
<dbReference type="SMART" id="SM00185">
    <property type="entry name" value="ARM"/>
    <property type="match status" value="8"/>
</dbReference>
<evidence type="ECO:0000256" key="7">
    <source>
        <dbReference type="SAM" id="MobiDB-lite"/>
    </source>
</evidence>
<dbReference type="InterPro" id="IPR002652">
    <property type="entry name" value="Importin-a_IBB"/>
</dbReference>
<evidence type="ECO:0000256" key="4">
    <source>
        <dbReference type="ARBA" id="ARBA00022927"/>
    </source>
</evidence>
<keyword evidence="2 5" id="KW-0813">Transport</keyword>
<keyword evidence="10" id="KW-1185">Reference proteome</keyword>